<keyword evidence="2" id="KW-0521">NADP</keyword>
<dbReference type="STRING" id="36646.A0A1V6UE59"/>
<dbReference type="AlphaFoldDB" id="A0A1V6UE59"/>
<comment type="similarity">
    <text evidence="1">Belongs to the short-chain dehydrogenases/reductases (SDR) family.</text>
</comment>
<dbReference type="Proteomes" id="UP000191500">
    <property type="component" value="Unassembled WGS sequence"/>
</dbReference>
<dbReference type="Pfam" id="PF00106">
    <property type="entry name" value="adh_short"/>
    <property type="match status" value="1"/>
</dbReference>
<dbReference type="GO" id="GO:0016491">
    <property type="term" value="F:oxidoreductase activity"/>
    <property type="evidence" value="ECO:0007669"/>
    <property type="project" value="UniProtKB-KW"/>
</dbReference>
<keyword evidence="5" id="KW-1185">Reference proteome</keyword>
<evidence type="ECO:0008006" key="6">
    <source>
        <dbReference type="Google" id="ProtNLM"/>
    </source>
</evidence>
<sequence>MQEHTPSVLITSCGKGGIGHALAVEFQNQGKQCASTRLIPAPPYLLYSYTMTGIDTDVREVEKMFGVNVFGPMRMVHIFHPLLIRAQGKIVNIRSVGGIVSYVYGSSYNASKAALHHWGNTLRVELKPLGVDVVNIISGEISTNILKRDQGRRLPDDSFYRPLAREFEDHAASKTNISGTRLQESSKITLVKPFASVSAIVLLTEFPTPQNDASWALDESPLRNMIGHVVEKSTLPPRVGCCLAMAGGHQPGYGILVEADRPTYIPYDAGGWLYQRRTV</sequence>
<protein>
    <recommendedName>
        <fullName evidence="6">NAD(P)-binding protein</fullName>
    </recommendedName>
</protein>
<evidence type="ECO:0000313" key="4">
    <source>
        <dbReference type="EMBL" id="OQE36233.1"/>
    </source>
</evidence>
<dbReference type="Gene3D" id="3.40.50.720">
    <property type="entry name" value="NAD(P)-binding Rossmann-like Domain"/>
    <property type="match status" value="1"/>
</dbReference>
<dbReference type="SUPFAM" id="SSF51735">
    <property type="entry name" value="NAD(P)-binding Rossmann-fold domains"/>
    <property type="match status" value="1"/>
</dbReference>
<accession>A0A1V6UE59</accession>
<keyword evidence="3" id="KW-0560">Oxidoreductase</keyword>
<dbReference type="PANTHER" id="PTHR44169:SF3">
    <property type="entry name" value="SHORT-CHAIN DEHYDROGENASE SRDE"/>
    <property type="match status" value="1"/>
</dbReference>
<comment type="caution">
    <text evidence="4">The sequence shown here is derived from an EMBL/GenBank/DDBJ whole genome shotgun (WGS) entry which is preliminary data.</text>
</comment>
<evidence type="ECO:0000313" key="5">
    <source>
        <dbReference type="Proteomes" id="UP000191500"/>
    </source>
</evidence>
<dbReference type="InterPro" id="IPR036291">
    <property type="entry name" value="NAD(P)-bd_dom_sf"/>
</dbReference>
<dbReference type="PANTHER" id="PTHR44169">
    <property type="entry name" value="NADPH-DEPENDENT 1-ACYLDIHYDROXYACETONE PHOSPHATE REDUCTASE"/>
    <property type="match status" value="1"/>
</dbReference>
<dbReference type="InterPro" id="IPR002347">
    <property type="entry name" value="SDR_fam"/>
</dbReference>
<evidence type="ECO:0000256" key="3">
    <source>
        <dbReference type="ARBA" id="ARBA00023002"/>
    </source>
</evidence>
<evidence type="ECO:0000256" key="1">
    <source>
        <dbReference type="ARBA" id="ARBA00006484"/>
    </source>
</evidence>
<dbReference type="PRINTS" id="PR00081">
    <property type="entry name" value="GDHRDH"/>
</dbReference>
<name>A0A1V6UE59_9EURO</name>
<dbReference type="GO" id="GO:0005783">
    <property type="term" value="C:endoplasmic reticulum"/>
    <property type="evidence" value="ECO:0007669"/>
    <property type="project" value="TreeGrafter"/>
</dbReference>
<dbReference type="InterPro" id="IPR020904">
    <property type="entry name" value="Sc_DH/Rdtase_CS"/>
</dbReference>
<evidence type="ECO:0000256" key="2">
    <source>
        <dbReference type="ARBA" id="ARBA00022857"/>
    </source>
</evidence>
<reference evidence="5" key="1">
    <citation type="journal article" date="2017" name="Nat. Microbiol.">
        <title>Global analysis of biosynthetic gene clusters reveals vast potential of secondary metabolite production in Penicillium species.</title>
        <authorList>
            <person name="Nielsen J.C."/>
            <person name="Grijseels S."/>
            <person name="Prigent S."/>
            <person name="Ji B."/>
            <person name="Dainat J."/>
            <person name="Nielsen K.F."/>
            <person name="Frisvad J.C."/>
            <person name="Workman M."/>
            <person name="Nielsen J."/>
        </authorList>
    </citation>
    <scope>NUCLEOTIDE SEQUENCE [LARGE SCALE GENOMIC DNA]</scope>
    <source>
        <strain evidence="5">IBT 31321</strain>
    </source>
</reference>
<dbReference type="EMBL" id="MDDG01000012">
    <property type="protein sequence ID" value="OQE36233.1"/>
    <property type="molecule type" value="Genomic_DNA"/>
</dbReference>
<gene>
    <name evidence="4" type="ORF">PENCOP_c012G02972</name>
</gene>
<dbReference type="PROSITE" id="PS00061">
    <property type="entry name" value="ADH_SHORT"/>
    <property type="match status" value="1"/>
</dbReference>
<proteinExistence type="inferred from homology"/>
<organism evidence="4 5">
    <name type="scientific">Penicillium coprophilum</name>
    <dbReference type="NCBI Taxonomy" id="36646"/>
    <lineage>
        <taxon>Eukaryota</taxon>
        <taxon>Fungi</taxon>
        <taxon>Dikarya</taxon>
        <taxon>Ascomycota</taxon>
        <taxon>Pezizomycotina</taxon>
        <taxon>Eurotiomycetes</taxon>
        <taxon>Eurotiomycetidae</taxon>
        <taxon>Eurotiales</taxon>
        <taxon>Aspergillaceae</taxon>
        <taxon>Penicillium</taxon>
    </lineage>
</organism>